<comment type="function">
    <text evidence="5">Modulates RecA activity.</text>
</comment>
<sequence length="198" mass="21928">MRSRGRGTSDPEVPDHLAEDPEPDAEEVARAIVLRQLTASPKSRRQLEEKLAARNVPDEVAASVLDRFEEVQLVDDAAFAQMWVRSRQRSRGLARGALRRELQQKGITGDQAEEALDEVSEDQERQAALELIHKKLRGRTVPAGSSSQDRADRDKQVRRLAGMLARKGYAPGMALGLVREVLDAQGEDDTDLVARGDL</sequence>
<dbReference type="HAMAP" id="MF_01114">
    <property type="entry name" value="RecX"/>
    <property type="match status" value="1"/>
</dbReference>
<evidence type="ECO:0000259" key="8">
    <source>
        <dbReference type="Pfam" id="PF21982"/>
    </source>
</evidence>
<dbReference type="AlphaFoldDB" id="A0A1I7MHN6"/>
<evidence type="ECO:0000313" key="9">
    <source>
        <dbReference type="EMBL" id="SFV21426.1"/>
    </source>
</evidence>
<feature type="domain" description="RecX first three-helical" evidence="8">
    <location>
        <begin position="29"/>
        <end position="67"/>
    </location>
</feature>
<organism evidence="9 10">
    <name type="scientific">Micrococcus terreus</name>
    <dbReference type="NCBI Taxonomy" id="574650"/>
    <lineage>
        <taxon>Bacteria</taxon>
        <taxon>Bacillati</taxon>
        <taxon>Actinomycetota</taxon>
        <taxon>Actinomycetes</taxon>
        <taxon>Micrococcales</taxon>
        <taxon>Micrococcaceae</taxon>
        <taxon>Micrococcus</taxon>
    </lineage>
</organism>
<gene>
    <name evidence="5" type="primary">recX</name>
    <name evidence="9" type="ORF">SAMN04487966_102350</name>
</gene>
<dbReference type="GO" id="GO:0005737">
    <property type="term" value="C:cytoplasm"/>
    <property type="evidence" value="ECO:0007669"/>
    <property type="project" value="UniProtKB-SubCell"/>
</dbReference>
<evidence type="ECO:0000259" key="7">
    <source>
        <dbReference type="Pfam" id="PF02631"/>
    </source>
</evidence>
<dbReference type="InterPro" id="IPR036388">
    <property type="entry name" value="WH-like_DNA-bd_sf"/>
</dbReference>
<keyword evidence="10" id="KW-1185">Reference proteome</keyword>
<evidence type="ECO:0000256" key="5">
    <source>
        <dbReference type="HAMAP-Rule" id="MF_01114"/>
    </source>
</evidence>
<dbReference type="EMBL" id="FPCG01000002">
    <property type="protein sequence ID" value="SFV21426.1"/>
    <property type="molecule type" value="Genomic_DNA"/>
</dbReference>
<comment type="subcellular location">
    <subcellularLocation>
        <location evidence="1 5">Cytoplasm</location>
    </subcellularLocation>
</comment>
<dbReference type="GO" id="GO:0006282">
    <property type="term" value="P:regulation of DNA repair"/>
    <property type="evidence" value="ECO:0007669"/>
    <property type="project" value="UniProtKB-UniRule"/>
</dbReference>
<reference evidence="9 10" key="1">
    <citation type="submission" date="2016-10" db="EMBL/GenBank/DDBJ databases">
        <authorList>
            <person name="de Groot N.N."/>
        </authorList>
    </citation>
    <scope>NUCLEOTIDE SEQUENCE [LARGE SCALE GENOMIC DNA]</scope>
    <source>
        <strain evidence="9 10">CGMCC 1.7054</strain>
    </source>
</reference>
<feature type="region of interest" description="Disordered" evidence="6">
    <location>
        <begin position="138"/>
        <end position="157"/>
    </location>
</feature>
<comment type="similarity">
    <text evidence="2 5">Belongs to the RecX family.</text>
</comment>
<dbReference type="InterPro" id="IPR053924">
    <property type="entry name" value="RecX_HTH_2nd"/>
</dbReference>
<dbReference type="STRING" id="574650.SAMN04487966_102350"/>
<dbReference type="InterPro" id="IPR003783">
    <property type="entry name" value="Regulatory_RecX"/>
</dbReference>
<feature type="compositionally biased region" description="Basic and acidic residues" evidence="6">
    <location>
        <begin position="7"/>
        <end position="19"/>
    </location>
</feature>
<evidence type="ECO:0000256" key="4">
    <source>
        <dbReference type="ARBA" id="ARBA00022490"/>
    </source>
</evidence>
<dbReference type="InterPro" id="IPR053926">
    <property type="entry name" value="RecX_HTH_1st"/>
</dbReference>
<dbReference type="Pfam" id="PF02631">
    <property type="entry name" value="RecX_HTH2"/>
    <property type="match status" value="1"/>
</dbReference>
<feature type="region of interest" description="Disordered" evidence="6">
    <location>
        <begin position="1"/>
        <end position="25"/>
    </location>
</feature>
<dbReference type="OrthoDB" id="5244465at2"/>
<name>A0A1I7MHN6_9MICC</name>
<protein>
    <recommendedName>
        <fullName evidence="3 5">Regulatory protein RecX</fullName>
    </recommendedName>
</protein>
<dbReference type="Pfam" id="PF21982">
    <property type="entry name" value="RecX_HTH1"/>
    <property type="match status" value="1"/>
</dbReference>
<evidence type="ECO:0000256" key="6">
    <source>
        <dbReference type="SAM" id="MobiDB-lite"/>
    </source>
</evidence>
<dbReference type="PANTHER" id="PTHR33602:SF1">
    <property type="entry name" value="REGULATORY PROTEIN RECX FAMILY PROTEIN"/>
    <property type="match status" value="1"/>
</dbReference>
<dbReference type="Gene3D" id="1.10.10.10">
    <property type="entry name" value="Winged helix-like DNA-binding domain superfamily/Winged helix DNA-binding domain"/>
    <property type="match status" value="1"/>
</dbReference>
<dbReference type="PANTHER" id="PTHR33602">
    <property type="entry name" value="REGULATORY PROTEIN RECX FAMILY PROTEIN"/>
    <property type="match status" value="1"/>
</dbReference>
<dbReference type="RefSeq" id="WP_091694986.1">
    <property type="nucleotide sequence ID" value="NZ_CAMIGK010000004.1"/>
</dbReference>
<evidence type="ECO:0000256" key="3">
    <source>
        <dbReference type="ARBA" id="ARBA00018111"/>
    </source>
</evidence>
<evidence type="ECO:0000256" key="1">
    <source>
        <dbReference type="ARBA" id="ARBA00004496"/>
    </source>
</evidence>
<dbReference type="Proteomes" id="UP000198881">
    <property type="component" value="Unassembled WGS sequence"/>
</dbReference>
<accession>A0A1I7MHN6</accession>
<keyword evidence="4 5" id="KW-0963">Cytoplasm</keyword>
<proteinExistence type="inferred from homology"/>
<feature type="domain" description="RecX second three-helical" evidence="7">
    <location>
        <begin position="75"/>
        <end position="116"/>
    </location>
</feature>
<evidence type="ECO:0000256" key="2">
    <source>
        <dbReference type="ARBA" id="ARBA00009695"/>
    </source>
</evidence>
<evidence type="ECO:0000313" key="10">
    <source>
        <dbReference type="Proteomes" id="UP000198881"/>
    </source>
</evidence>